<dbReference type="EMBL" id="JACEMZ010000094">
    <property type="protein sequence ID" value="MBA4453227.1"/>
    <property type="molecule type" value="Genomic_DNA"/>
</dbReference>
<dbReference type="Proteomes" id="UP000559653">
    <property type="component" value="Unassembled WGS sequence"/>
</dbReference>
<feature type="non-terminal residue" evidence="1">
    <location>
        <position position="1"/>
    </location>
</feature>
<protein>
    <submittedName>
        <fullName evidence="1">Ribonucleoside-diphosphate reductase, adenosylcobalamin-dependent</fullName>
    </submittedName>
</protein>
<name>A0AC60W0P7_9ARCH</name>
<reference evidence="1 2" key="1">
    <citation type="journal article" date="2020" name="Appl. Environ. Microbiol.">
        <title>Genomic Characteristics of a Novel Species of Ammonia-Oxidizing Archaea from the Jiulong River Estuary.</title>
        <authorList>
            <person name="Zou D."/>
            <person name="Wan R."/>
            <person name="Han L."/>
            <person name="Xu M.N."/>
            <person name="Liu Y."/>
            <person name="Liu H."/>
            <person name="Kao S.J."/>
            <person name="Li M."/>
        </authorList>
    </citation>
    <scope>NUCLEOTIDE SEQUENCE [LARGE SCALE GENOMIC DNA]</scope>
    <source>
        <strain evidence="1">W1bin1</strain>
    </source>
</reference>
<sequence>GSRHKQVLHMTSENAQKTFDVTPTQHVTDYVSTNITNPYIKSQVNAALEIKVHDEEILSEPQRQEEVSEDRQCPTCKNNLVFVEGCSICIECGYSGCTSG</sequence>
<evidence type="ECO:0000313" key="2">
    <source>
        <dbReference type="Proteomes" id="UP000559653"/>
    </source>
</evidence>
<gene>
    <name evidence="1" type="ORF">H2B03_08725</name>
</gene>
<comment type="caution">
    <text evidence="1">The sequence shown here is derived from an EMBL/GenBank/DDBJ whole genome shotgun (WGS) entry which is preliminary data.</text>
</comment>
<accession>A0AC60W0P7</accession>
<proteinExistence type="predicted"/>
<evidence type="ECO:0000313" key="1">
    <source>
        <dbReference type="EMBL" id="MBA4453227.1"/>
    </source>
</evidence>
<organism evidence="1 2">
    <name type="scientific">Candidatus Nitrosomaritimum aestuariumsis</name>
    <dbReference type="NCBI Taxonomy" id="3342354"/>
    <lineage>
        <taxon>Archaea</taxon>
        <taxon>Nitrososphaerota</taxon>
        <taxon>Nitrososphaeria</taxon>
        <taxon>Nitrosopumilales</taxon>
        <taxon>Nitrosopumilaceae</taxon>
        <taxon>Candidatus Nitrosomaritimum</taxon>
    </lineage>
</organism>